<dbReference type="InterPro" id="IPR011856">
    <property type="entry name" value="tRNA_endonuc-like_dom_sf"/>
</dbReference>
<comment type="caution">
    <text evidence="5">The sequence shown here is derived from an EMBL/GenBank/DDBJ whole genome shotgun (WGS) entry which is preliminary data.</text>
</comment>
<keyword evidence="6" id="KW-1185">Reference proteome</keyword>
<keyword evidence="2" id="KW-0540">Nuclease</keyword>
<evidence type="ECO:0000256" key="2">
    <source>
        <dbReference type="ARBA" id="ARBA00022722"/>
    </source>
</evidence>
<evidence type="ECO:0000256" key="1">
    <source>
        <dbReference type="ARBA" id="ARBA00001946"/>
    </source>
</evidence>
<proteinExistence type="predicted"/>
<dbReference type="Proteomes" id="UP000483286">
    <property type="component" value="Unassembled WGS sequence"/>
</dbReference>
<dbReference type="EMBL" id="WQLB01000031">
    <property type="protein sequence ID" value="MVN88615.1"/>
    <property type="molecule type" value="Genomic_DNA"/>
</dbReference>
<accession>A0A7C9I1G6</accession>
<dbReference type="GO" id="GO:0004518">
    <property type="term" value="F:nuclease activity"/>
    <property type="evidence" value="ECO:0007669"/>
    <property type="project" value="UniProtKB-KW"/>
</dbReference>
<keyword evidence="3" id="KW-0378">Hydrolase</keyword>
<feature type="domain" description="VRR-NUC" evidence="4">
    <location>
        <begin position="56"/>
        <end position="144"/>
    </location>
</feature>
<dbReference type="SMART" id="SM00990">
    <property type="entry name" value="VRR_NUC"/>
    <property type="match status" value="1"/>
</dbReference>
<dbReference type="AlphaFoldDB" id="A0A7C9I1G6"/>
<evidence type="ECO:0000313" key="6">
    <source>
        <dbReference type="Proteomes" id="UP000483286"/>
    </source>
</evidence>
<dbReference type="Gene3D" id="3.40.1350.10">
    <property type="match status" value="1"/>
</dbReference>
<evidence type="ECO:0000313" key="5">
    <source>
        <dbReference type="EMBL" id="MVN88615.1"/>
    </source>
</evidence>
<gene>
    <name evidence="5" type="ORF">GO986_17915</name>
</gene>
<reference evidence="5 6" key="1">
    <citation type="submission" date="2019-12" db="EMBL/GenBank/DDBJ databases">
        <title>Deinococcus sp. HMF7620 Genome sequencing and assembly.</title>
        <authorList>
            <person name="Kang H."/>
            <person name="Kim H."/>
            <person name="Joh K."/>
        </authorList>
    </citation>
    <scope>NUCLEOTIDE SEQUENCE [LARGE SCALE GENOMIC DNA]</scope>
    <source>
        <strain evidence="5 6">HMF7620</strain>
    </source>
</reference>
<name>A0A7C9I1G6_9DEIO</name>
<evidence type="ECO:0000259" key="4">
    <source>
        <dbReference type="SMART" id="SM00990"/>
    </source>
</evidence>
<dbReference type="GO" id="GO:0003676">
    <property type="term" value="F:nucleic acid binding"/>
    <property type="evidence" value="ECO:0007669"/>
    <property type="project" value="InterPro"/>
</dbReference>
<comment type="cofactor">
    <cofactor evidence="1">
        <name>Mg(2+)</name>
        <dbReference type="ChEBI" id="CHEBI:18420"/>
    </cofactor>
</comment>
<evidence type="ECO:0000256" key="3">
    <source>
        <dbReference type="ARBA" id="ARBA00022801"/>
    </source>
</evidence>
<organism evidence="5 6">
    <name type="scientific">Deinococcus arboris</name>
    <dbReference type="NCBI Taxonomy" id="2682977"/>
    <lineage>
        <taxon>Bacteria</taxon>
        <taxon>Thermotogati</taxon>
        <taxon>Deinococcota</taxon>
        <taxon>Deinococci</taxon>
        <taxon>Deinococcales</taxon>
        <taxon>Deinococcaceae</taxon>
        <taxon>Deinococcus</taxon>
    </lineage>
</organism>
<dbReference type="InterPro" id="IPR014883">
    <property type="entry name" value="VRR_NUC"/>
</dbReference>
<dbReference type="GO" id="GO:0016788">
    <property type="term" value="F:hydrolase activity, acting on ester bonds"/>
    <property type="evidence" value="ECO:0007669"/>
    <property type="project" value="InterPro"/>
</dbReference>
<protein>
    <submittedName>
        <fullName evidence="5">VRR-NUC domain-containing protein</fullName>
    </submittedName>
</protein>
<dbReference type="RefSeq" id="WP_157460675.1">
    <property type="nucleotide sequence ID" value="NZ_WQLB01000031.1"/>
</dbReference>
<sequence>MSRYGTFSTRADAEAYLERVKDPARRAQARQDLGLPTGPASLPDTYLPASHSNGYLTEALFQADVVRNLTAFGWAVQQTLLGSAGNGSVYYTPGWPDLQVYRAPRRLFFLELKQPGKKPSEAQLAAHARLRLAGFRVTVAYTLDQALAAAQEELCAPSY</sequence>